<protein>
    <submittedName>
        <fullName evidence="1">Uncharacterized protein</fullName>
    </submittedName>
</protein>
<organism evidence="1 2">
    <name type="scientific">Elsinoe australis</name>
    <dbReference type="NCBI Taxonomy" id="40998"/>
    <lineage>
        <taxon>Eukaryota</taxon>
        <taxon>Fungi</taxon>
        <taxon>Dikarya</taxon>
        <taxon>Ascomycota</taxon>
        <taxon>Pezizomycotina</taxon>
        <taxon>Dothideomycetes</taxon>
        <taxon>Dothideomycetidae</taxon>
        <taxon>Myriangiales</taxon>
        <taxon>Elsinoaceae</taxon>
        <taxon>Elsinoe</taxon>
    </lineage>
</organism>
<dbReference type="Proteomes" id="UP000308133">
    <property type="component" value="Unassembled WGS sequence"/>
</dbReference>
<dbReference type="AlphaFoldDB" id="A0A4U7ATV9"/>
<evidence type="ECO:0000313" key="1">
    <source>
        <dbReference type="EMBL" id="TKX21813.1"/>
    </source>
</evidence>
<dbReference type="EMBL" id="PTQR01000080">
    <property type="protein sequence ID" value="TKX21813.1"/>
    <property type="molecule type" value="Genomic_DNA"/>
</dbReference>
<evidence type="ECO:0000313" key="2">
    <source>
        <dbReference type="Proteomes" id="UP000308133"/>
    </source>
</evidence>
<reference evidence="1 2" key="1">
    <citation type="submission" date="2018-02" db="EMBL/GenBank/DDBJ databases">
        <title>Draft genome sequences of Elsinoe sp., causing black scab on jojoba.</title>
        <authorList>
            <person name="Stodart B."/>
            <person name="Jeffress S."/>
            <person name="Ash G."/>
            <person name="Arun Chinnappa K."/>
        </authorList>
    </citation>
    <scope>NUCLEOTIDE SEQUENCE [LARGE SCALE GENOMIC DNA]</scope>
    <source>
        <strain evidence="1 2">Hillstone_2</strain>
    </source>
</reference>
<proteinExistence type="predicted"/>
<comment type="caution">
    <text evidence="1">The sequence shown here is derived from an EMBL/GenBank/DDBJ whole genome shotgun (WGS) entry which is preliminary data.</text>
</comment>
<gene>
    <name evidence="1" type="ORF">C1H76_6310</name>
</gene>
<sequence>MSMRPRTSSISRRHRSAVSIPNLVTLHIANFPASYTLEELTEQRYWTLVKEHANDIFQTTRVRYDPDTVALVEVLRPRPLRYLGFGSAPNRTFYQWPTQMMYTQGEVRISDEIREMVTVEVDRTYREREGGPNSWLLDEPLSFMSWSSMDLD</sequence>
<name>A0A4U7ATV9_9PEZI</name>
<accession>A0A4U7ATV9</accession>